<dbReference type="SUPFAM" id="SSF52540">
    <property type="entry name" value="P-loop containing nucleoside triphosphate hydrolases"/>
    <property type="match status" value="1"/>
</dbReference>
<evidence type="ECO:0000256" key="1">
    <source>
        <dbReference type="SAM" id="MobiDB-lite"/>
    </source>
</evidence>
<evidence type="ECO:0008006" key="4">
    <source>
        <dbReference type="Google" id="ProtNLM"/>
    </source>
</evidence>
<evidence type="ECO:0000313" key="2">
    <source>
        <dbReference type="EMBL" id="KAK9758452.1"/>
    </source>
</evidence>
<dbReference type="InterPro" id="IPR027417">
    <property type="entry name" value="P-loop_NTPase"/>
</dbReference>
<proteinExistence type="predicted"/>
<reference evidence="2 3" key="1">
    <citation type="journal article" date="2024" name="BMC Genomics">
        <title>De novo assembly and annotation of Popillia japonica's genome with initial clues to its potential as an invasive pest.</title>
        <authorList>
            <person name="Cucini C."/>
            <person name="Boschi S."/>
            <person name="Funari R."/>
            <person name="Cardaioli E."/>
            <person name="Iannotti N."/>
            <person name="Marturano G."/>
            <person name="Paoli F."/>
            <person name="Bruttini M."/>
            <person name="Carapelli A."/>
            <person name="Frati F."/>
            <person name="Nardi F."/>
        </authorList>
    </citation>
    <scope>NUCLEOTIDE SEQUENCE [LARGE SCALE GENOMIC DNA]</scope>
    <source>
        <strain evidence="2">DMR45628</strain>
    </source>
</reference>
<evidence type="ECO:0000313" key="3">
    <source>
        <dbReference type="Proteomes" id="UP001458880"/>
    </source>
</evidence>
<comment type="caution">
    <text evidence="2">The sequence shown here is derived from an EMBL/GenBank/DDBJ whole genome shotgun (WGS) entry which is preliminary data.</text>
</comment>
<gene>
    <name evidence="2" type="ORF">QE152_g604</name>
</gene>
<organism evidence="2 3">
    <name type="scientific">Popillia japonica</name>
    <name type="common">Japanese beetle</name>
    <dbReference type="NCBI Taxonomy" id="7064"/>
    <lineage>
        <taxon>Eukaryota</taxon>
        <taxon>Metazoa</taxon>
        <taxon>Ecdysozoa</taxon>
        <taxon>Arthropoda</taxon>
        <taxon>Hexapoda</taxon>
        <taxon>Insecta</taxon>
        <taxon>Pterygota</taxon>
        <taxon>Neoptera</taxon>
        <taxon>Endopterygota</taxon>
        <taxon>Coleoptera</taxon>
        <taxon>Polyphaga</taxon>
        <taxon>Scarabaeiformia</taxon>
        <taxon>Scarabaeidae</taxon>
        <taxon>Rutelinae</taxon>
        <taxon>Popillia</taxon>
    </lineage>
</organism>
<feature type="compositionally biased region" description="Polar residues" evidence="1">
    <location>
        <begin position="18"/>
        <end position="28"/>
    </location>
</feature>
<keyword evidence="3" id="KW-1185">Reference proteome</keyword>
<sequence length="588" mass="70184">MIRNHHNPELGIDRNPKTRTNTQSQQPPEHSDTYGPPQFTNDNINSFGYGGYNIDEIMRNISDCFTSFDIQNLQSKSLTEEHYYHLHAFLEFREGQNLYEIREFIRAIYDTERIDVQTCRSKKTTIIYVSKEDVNLLTNIKENDLAFNYQIFKWATRASYYTVVDPFVVRNHNCYKFLEIYHTSFKLIESESKSLTEEHYYHLHAFLEFREGQNLYEIREFIRAIYDTERIDVQTCRSKKTTIIYVSKEDVNLLTNIKENDLAFNYQIFKWATRASYYTVVDPFVVRNHNCYKFLEIYHTSFKLIESEIRHGGFRKFLKKTQCYENWTKLVCKWWNRFCRSDEGGDLFRQDDDPMKKRVALYLYGPTNVGKTCFVSKLIGLHNERYVYYPSQDVRFFMEGFRENFFKIIVFEEFNVRNFYISMLKRPCEGRTYSYPVKHAPAKLITFRGPVIFISNFHEILDPALKSRLEIVYADVPFWTGRPAVRPREDGDENNDEDYEMVVVDNDHDGDGMMMMMMMDTENDLTVADEQQTQIQQNQHISSDDDFVETPSISYSSCVPKHQSHLRIRRRCRRQNENDDEYKNNNII</sequence>
<dbReference type="Proteomes" id="UP001458880">
    <property type="component" value="Unassembled WGS sequence"/>
</dbReference>
<dbReference type="EMBL" id="JASPKY010000003">
    <property type="protein sequence ID" value="KAK9758452.1"/>
    <property type="molecule type" value="Genomic_DNA"/>
</dbReference>
<protein>
    <recommendedName>
        <fullName evidence="4">Replication protein</fullName>
    </recommendedName>
</protein>
<accession>A0AAW1N972</accession>
<dbReference type="Gene3D" id="3.40.50.300">
    <property type="entry name" value="P-loop containing nucleotide triphosphate hydrolases"/>
    <property type="match status" value="1"/>
</dbReference>
<dbReference type="AlphaFoldDB" id="A0AAW1N972"/>
<name>A0AAW1N972_POPJA</name>
<feature type="region of interest" description="Disordered" evidence="1">
    <location>
        <begin position="1"/>
        <end position="40"/>
    </location>
</feature>
<feature type="compositionally biased region" description="Basic and acidic residues" evidence="1">
    <location>
        <begin position="1"/>
        <end position="16"/>
    </location>
</feature>